<dbReference type="PANTHER" id="PTHR21648">
    <property type="entry name" value="FLAGELLAR RADIAL SPOKE PROTEIN 3"/>
    <property type="match status" value="1"/>
</dbReference>
<evidence type="ECO:0000256" key="1">
    <source>
        <dbReference type="ARBA" id="ARBA00004611"/>
    </source>
</evidence>
<keyword evidence="7" id="KW-0206">Cytoskeleton</keyword>
<comment type="subcellular location">
    <subcellularLocation>
        <location evidence="1">Cytoplasm</location>
        <location evidence="1">Cytoskeleton</location>
        <location evidence="1">Flagellum axoneme</location>
    </subcellularLocation>
</comment>
<comment type="similarity">
    <text evidence="2">Belongs to the flagellar radial spoke RSP3 family.</text>
</comment>
<protein>
    <recommendedName>
        <fullName evidence="13">Radial spoke head protein 3 homolog</fullName>
    </recommendedName>
</protein>
<evidence type="ECO:0000256" key="6">
    <source>
        <dbReference type="ARBA" id="ARBA00023069"/>
    </source>
</evidence>
<organism evidence="11 12">
    <name type="scientific">Hymenolepis diminuta</name>
    <name type="common">Rat tapeworm</name>
    <dbReference type="NCBI Taxonomy" id="6216"/>
    <lineage>
        <taxon>Eukaryota</taxon>
        <taxon>Metazoa</taxon>
        <taxon>Spiralia</taxon>
        <taxon>Lophotrochozoa</taxon>
        <taxon>Platyhelminthes</taxon>
        <taxon>Cestoda</taxon>
        <taxon>Eucestoda</taxon>
        <taxon>Cyclophyllidea</taxon>
        <taxon>Hymenolepididae</taxon>
        <taxon>Hymenolepis</taxon>
    </lineage>
</organism>
<evidence type="ECO:0000256" key="4">
    <source>
        <dbReference type="ARBA" id="ARBA00022553"/>
    </source>
</evidence>
<evidence type="ECO:0000256" key="5">
    <source>
        <dbReference type="ARBA" id="ARBA00022846"/>
    </source>
</evidence>
<dbReference type="Proteomes" id="UP000321570">
    <property type="component" value="Unassembled WGS sequence"/>
</dbReference>
<feature type="coiled-coil region" evidence="9">
    <location>
        <begin position="189"/>
        <end position="216"/>
    </location>
</feature>
<evidence type="ECO:0000256" key="9">
    <source>
        <dbReference type="SAM" id="Coils"/>
    </source>
</evidence>
<gene>
    <name evidence="11" type="ORF">WMSIL1_LOCUS13230</name>
</gene>
<sequence length="362" mass="42129">SSLRSRCVFPKDYHNAPSTLKFGKDEIQNYYQIYGQIMDKKCPVLKFPTCRSTKVYNKGKEIVTKRRRTGFSKLLQCETPPPVNGRNHNQVQTDLYLEELTDVVETDTACCQTDPMIDRPPSPLFVPAKTGMDASTEILPGDLFDFDLEVKPILEVLVGKTMEQALLEVCEEEELARIREQQLRYEEIRAADLMEMQRLEERERRYREEKERRIAQHKVYEAKRKETIEKIAARAFARVYIEPLIPNVYEQLHMNGYFSDTIQNEIEEDFIPGLLDDVSEELNRERAYRLVVDSIIREAVTEITEAYAKHDAKDSEELRKLNPPNEENAIEKSENHEVNQPIQESNDKNATSNNDEIHNQEG</sequence>
<evidence type="ECO:0000313" key="11">
    <source>
        <dbReference type="EMBL" id="VUZ55384.1"/>
    </source>
</evidence>
<evidence type="ECO:0000256" key="2">
    <source>
        <dbReference type="ARBA" id="ARBA00006737"/>
    </source>
</evidence>
<keyword evidence="6" id="KW-0969">Cilium</keyword>
<keyword evidence="12" id="KW-1185">Reference proteome</keyword>
<proteinExistence type="inferred from homology"/>
<reference evidence="11 12" key="1">
    <citation type="submission" date="2019-07" db="EMBL/GenBank/DDBJ databases">
        <authorList>
            <person name="Jastrzebski P J."/>
            <person name="Paukszto L."/>
            <person name="Jastrzebski P J."/>
        </authorList>
    </citation>
    <scope>NUCLEOTIDE SEQUENCE [LARGE SCALE GENOMIC DNA]</scope>
    <source>
        <strain evidence="11 12">WMS-il1</strain>
    </source>
</reference>
<feature type="region of interest" description="Disordered" evidence="10">
    <location>
        <begin position="310"/>
        <end position="362"/>
    </location>
</feature>
<dbReference type="Pfam" id="PF06098">
    <property type="entry name" value="Radial_spoke_3"/>
    <property type="match status" value="1"/>
</dbReference>
<dbReference type="InterPro" id="IPR009290">
    <property type="entry name" value="Radial_spoke_3"/>
</dbReference>
<dbReference type="EMBL" id="CABIJS010000692">
    <property type="protein sequence ID" value="VUZ55384.1"/>
    <property type="molecule type" value="Genomic_DNA"/>
</dbReference>
<feature type="compositionally biased region" description="Basic and acidic residues" evidence="10">
    <location>
        <begin position="310"/>
        <end position="320"/>
    </location>
</feature>
<evidence type="ECO:0000256" key="3">
    <source>
        <dbReference type="ARBA" id="ARBA00022490"/>
    </source>
</evidence>
<keyword evidence="3" id="KW-0963">Cytoplasm</keyword>
<feature type="compositionally biased region" description="Polar residues" evidence="10">
    <location>
        <begin position="338"/>
        <end position="354"/>
    </location>
</feature>
<dbReference type="AlphaFoldDB" id="A0A564Z9C1"/>
<dbReference type="GO" id="GO:0005929">
    <property type="term" value="C:cilium"/>
    <property type="evidence" value="ECO:0007669"/>
    <property type="project" value="TreeGrafter"/>
</dbReference>
<keyword evidence="8" id="KW-0966">Cell projection</keyword>
<keyword evidence="5" id="KW-0282">Flagellum</keyword>
<evidence type="ECO:0000256" key="8">
    <source>
        <dbReference type="ARBA" id="ARBA00023273"/>
    </source>
</evidence>
<keyword evidence="4" id="KW-0597">Phosphoprotein</keyword>
<evidence type="ECO:0000256" key="7">
    <source>
        <dbReference type="ARBA" id="ARBA00023212"/>
    </source>
</evidence>
<dbReference type="PANTHER" id="PTHR21648:SF0">
    <property type="entry name" value="RADIAL SPOKE HEAD PROTEIN 3 HOMOLOG"/>
    <property type="match status" value="1"/>
</dbReference>
<name>A0A564Z9C1_HYMDI</name>
<keyword evidence="9" id="KW-0175">Coiled coil</keyword>
<evidence type="ECO:0000256" key="10">
    <source>
        <dbReference type="SAM" id="MobiDB-lite"/>
    </source>
</evidence>
<feature type="non-terminal residue" evidence="11">
    <location>
        <position position="1"/>
    </location>
</feature>
<evidence type="ECO:0008006" key="13">
    <source>
        <dbReference type="Google" id="ProtNLM"/>
    </source>
</evidence>
<evidence type="ECO:0000313" key="12">
    <source>
        <dbReference type="Proteomes" id="UP000321570"/>
    </source>
</evidence>
<accession>A0A564Z9C1</accession>